<comment type="caution">
    <text evidence="1">The sequence shown here is derived from an EMBL/GenBank/DDBJ whole genome shotgun (WGS) entry which is preliminary data.</text>
</comment>
<dbReference type="Proteomes" id="UP000710432">
    <property type="component" value="Unassembled WGS sequence"/>
</dbReference>
<reference evidence="1" key="1">
    <citation type="submission" date="2020-03" db="EMBL/GenBank/DDBJ databases">
        <title>Studies in the Genomics of Life Span.</title>
        <authorList>
            <person name="Glass D."/>
        </authorList>
    </citation>
    <scope>NUCLEOTIDE SEQUENCE</scope>
    <source>
        <strain evidence="1">LTLLF</strain>
        <tissue evidence="1">Muscle</tissue>
    </source>
</reference>
<sequence length="72" mass="8132">MVTIIKGKVEKVDTSMFNTILHACMAIKELLVGMMDLKQLVTNSSFIRKMVIYTSVWKPQPLPPASTYNEAE</sequence>
<dbReference type="EMBL" id="JAATJU010023654">
    <property type="protein sequence ID" value="KAH0507304.1"/>
    <property type="molecule type" value="Genomic_DNA"/>
</dbReference>
<organism evidence="1 2">
    <name type="scientific">Microtus ochrogaster</name>
    <name type="common">Prairie vole</name>
    <dbReference type="NCBI Taxonomy" id="79684"/>
    <lineage>
        <taxon>Eukaryota</taxon>
        <taxon>Metazoa</taxon>
        <taxon>Chordata</taxon>
        <taxon>Craniata</taxon>
        <taxon>Vertebrata</taxon>
        <taxon>Euteleostomi</taxon>
        <taxon>Mammalia</taxon>
        <taxon>Eutheria</taxon>
        <taxon>Euarchontoglires</taxon>
        <taxon>Glires</taxon>
        <taxon>Rodentia</taxon>
        <taxon>Myomorpha</taxon>
        <taxon>Muroidea</taxon>
        <taxon>Cricetidae</taxon>
        <taxon>Arvicolinae</taxon>
        <taxon>Microtus</taxon>
    </lineage>
</organism>
<proteinExistence type="predicted"/>
<evidence type="ECO:0000313" key="1">
    <source>
        <dbReference type="EMBL" id="KAH0507304.1"/>
    </source>
</evidence>
<name>A0A8J6GAY9_MICOH</name>
<accession>A0A8J6GAY9</accession>
<evidence type="ECO:0000313" key="2">
    <source>
        <dbReference type="Proteomes" id="UP000710432"/>
    </source>
</evidence>
<dbReference type="AlphaFoldDB" id="A0A8J6GAY9"/>
<protein>
    <submittedName>
        <fullName evidence="1">Uncharacterized protein</fullName>
    </submittedName>
</protein>
<gene>
    <name evidence="1" type="ORF">LTLLF_169330</name>
</gene>